<name>A0A8S5LAW6_9CAUD</name>
<sequence>MIKRLFKFLGYVPKDEITSYQKQLEDGVIVMDKARAVIKGLKKNIKILQNTLSERNKELQSIISKSEYKVKQLNAKNLRLLRKQGEFKEKIKELIQRNEELVQNHADLFDDALEFKDQAYYYKVVSEAALEKLEYLCFGSILPKALRPSHLDRYQHLYKPVTPTYFKDRYGRLAIGVEYGQSED</sequence>
<accession>A0A8S5LAW6</accession>
<protein>
    <submittedName>
        <fullName evidence="2">Uncharacterized protein</fullName>
    </submittedName>
</protein>
<feature type="coiled-coil region" evidence="1">
    <location>
        <begin position="31"/>
        <end position="111"/>
    </location>
</feature>
<reference evidence="2" key="1">
    <citation type="journal article" date="2021" name="Proc. Natl. Acad. Sci. U.S.A.">
        <title>A Catalog of Tens of Thousands of Viruses from Human Metagenomes Reveals Hidden Associations with Chronic Diseases.</title>
        <authorList>
            <person name="Tisza M.J."/>
            <person name="Buck C.B."/>
        </authorList>
    </citation>
    <scope>NUCLEOTIDE SEQUENCE</scope>
    <source>
        <strain evidence="2">CtBev14</strain>
    </source>
</reference>
<dbReference type="EMBL" id="BK014667">
    <property type="protein sequence ID" value="DAD67079.1"/>
    <property type="molecule type" value="Genomic_DNA"/>
</dbReference>
<evidence type="ECO:0000256" key="1">
    <source>
        <dbReference type="SAM" id="Coils"/>
    </source>
</evidence>
<organism evidence="2">
    <name type="scientific">Podoviridae sp. ctBev14</name>
    <dbReference type="NCBI Taxonomy" id="2823556"/>
    <lineage>
        <taxon>Viruses</taxon>
        <taxon>Duplodnaviria</taxon>
        <taxon>Heunggongvirae</taxon>
        <taxon>Uroviricota</taxon>
        <taxon>Caudoviricetes</taxon>
    </lineage>
</organism>
<evidence type="ECO:0000313" key="2">
    <source>
        <dbReference type="EMBL" id="DAD67079.1"/>
    </source>
</evidence>
<keyword evidence="1" id="KW-0175">Coiled coil</keyword>
<proteinExistence type="predicted"/>